<dbReference type="Proteomes" id="UP000289758">
    <property type="component" value="Unassembled WGS sequence"/>
</dbReference>
<proteinExistence type="predicted"/>
<evidence type="ECO:0000313" key="1">
    <source>
        <dbReference type="EMBL" id="RXK05954.1"/>
    </source>
</evidence>
<gene>
    <name evidence="1" type="ORF">CRV07_07735</name>
</gene>
<evidence type="ECO:0008006" key="3">
    <source>
        <dbReference type="Google" id="ProtNLM"/>
    </source>
</evidence>
<comment type="caution">
    <text evidence="1">The sequence shown here is derived from an EMBL/GenBank/DDBJ whole genome shotgun (WGS) entry which is preliminary data.</text>
</comment>
<name>A0A4Q1ALR8_9BACT</name>
<sequence>MKIKLNMTIKFFVVVSVVLFIQGCSMKIDVPLKDYEQSNNSYDVVSDKTAVKEAVFKNDMDEGKRSLTGRFVDILFLKKDQKDFNRYAFIKKALDSELKARNLPLDIVDDAENSMSLDNFELFTHRVSAFSPMVTFSMLNVKVTIDGKTKSFNSVVKRGELPAIYITEVFDSCFNEPIMIMVREIVAKINKEYFHYKMSDKKVDEIVKKINDGIKNTDKLNYINIYELGFSNNPKALDTLIAFSSNSDEYLRLASISMLGLLGGESQFDLLVKKYRESKLWQDRALALKAINDIDTPESKEFIKLEYNLWKSTDSKEGKWNTLLIGSYLND</sequence>
<dbReference type="RefSeq" id="WP_129087158.1">
    <property type="nucleotide sequence ID" value="NZ_CP053836.1"/>
</dbReference>
<dbReference type="InterPro" id="IPR011989">
    <property type="entry name" value="ARM-like"/>
</dbReference>
<dbReference type="EMBL" id="PDKK01000005">
    <property type="protein sequence ID" value="RXK05954.1"/>
    <property type="molecule type" value="Genomic_DNA"/>
</dbReference>
<dbReference type="Gene3D" id="1.25.10.10">
    <property type="entry name" value="Leucine-rich Repeat Variant"/>
    <property type="match status" value="1"/>
</dbReference>
<keyword evidence="2" id="KW-1185">Reference proteome</keyword>
<evidence type="ECO:0000313" key="2">
    <source>
        <dbReference type="Proteomes" id="UP000289758"/>
    </source>
</evidence>
<reference evidence="1 2" key="1">
    <citation type="submission" date="2017-10" db="EMBL/GenBank/DDBJ databases">
        <title>Genomics of the genus Arcobacter.</title>
        <authorList>
            <person name="Perez-Cataluna A."/>
            <person name="Figueras M.J."/>
        </authorList>
    </citation>
    <scope>NUCLEOTIDE SEQUENCE [LARGE SCALE GENOMIC DNA]</scope>
    <source>
        <strain evidence="1 2">CECT 8441</strain>
    </source>
</reference>
<organism evidence="1 2">
    <name type="scientific">Halarcobacter ebronensis</name>
    <dbReference type="NCBI Taxonomy" id="1462615"/>
    <lineage>
        <taxon>Bacteria</taxon>
        <taxon>Pseudomonadati</taxon>
        <taxon>Campylobacterota</taxon>
        <taxon>Epsilonproteobacteria</taxon>
        <taxon>Campylobacterales</taxon>
        <taxon>Arcobacteraceae</taxon>
        <taxon>Halarcobacter</taxon>
    </lineage>
</organism>
<protein>
    <recommendedName>
        <fullName evidence="3">HEAT repeat domain-containing protein</fullName>
    </recommendedName>
</protein>
<dbReference type="AlphaFoldDB" id="A0A4Q1ALR8"/>
<accession>A0A4Q1ALR8</accession>
<dbReference type="OrthoDB" id="8773546at2"/>
<dbReference type="PROSITE" id="PS51257">
    <property type="entry name" value="PROKAR_LIPOPROTEIN"/>
    <property type="match status" value="1"/>
</dbReference>